<feature type="transmembrane region" description="Helical" evidence="1">
    <location>
        <begin position="47"/>
        <end position="70"/>
    </location>
</feature>
<organism evidence="2 3">
    <name type="scientific">Halobacillus karajensis</name>
    <dbReference type="NCBI Taxonomy" id="195088"/>
    <lineage>
        <taxon>Bacteria</taxon>
        <taxon>Bacillati</taxon>
        <taxon>Bacillota</taxon>
        <taxon>Bacilli</taxon>
        <taxon>Bacillales</taxon>
        <taxon>Bacillaceae</taxon>
        <taxon>Halobacillus</taxon>
    </lineage>
</organism>
<dbReference type="RefSeq" id="WP_035506490.1">
    <property type="nucleotide sequence ID" value="NZ_CCDI010000001.1"/>
</dbReference>
<dbReference type="EMBL" id="CCDI010000001">
    <property type="protein sequence ID" value="CDQ22978.1"/>
    <property type="molecule type" value="Genomic_DNA"/>
</dbReference>
<reference evidence="2 3" key="2">
    <citation type="submission" date="2014-05" db="EMBL/GenBank/DDBJ databases">
        <title>Draft genome sequence of Halobacillus karajensis HK-03.</title>
        <authorList>
            <person name="Khelaifia S."/>
            <person name="Croce O."/>
            <person name="Lagier J.C."/>
            <person name="Raoult D."/>
        </authorList>
    </citation>
    <scope>NUCLEOTIDE SEQUENCE [LARGE SCALE GENOMIC DNA]</scope>
    <source>
        <strain evidence="2 3">HD-03</strain>
    </source>
</reference>
<keyword evidence="1" id="KW-0812">Transmembrane</keyword>
<keyword evidence="1" id="KW-0472">Membrane</keyword>
<accession>A0A059NZ17</accession>
<evidence type="ECO:0000313" key="2">
    <source>
        <dbReference type="EMBL" id="CDQ22978.1"/>
    </source>
</evidence>
<gene>
    <name evidence="2" type="ORF">BN983_01197</name>
</gene>
<feature type="transmembrane region" description="Helical" evidence="1">
    <location>
        <begin position="102"/>
        <end position="121"/>
    </location>
</feature>
<dbReference type="AlphaFoldDB" id="A0A059NZ17"/>
<comment type="caution">
    <text evidence="2">The sequence shown here is derived from an EMBL/GenBank/DDBJ whole genome shotgun (WGS) entry which is preliminary data.</text>
</comment>
<proteinExistence type="predicted"/>
<feature type="transmembrane region" description="Helical" evidence="1">
    <location>
        <begin position="77"/>
        <end position="96"/>
    </location>
</feature>
<keyword evidence="3" id="KW-1185">Reference proteome</keyword>
<name>A0A059NZ17_9BACI</name>
<keyword evidence="1" id="KW-1133">Transmembrane helix</keyword>
<protein>
    <submittedName>
        <fullName evidence="2">Uncharacterized protein</fullName>
    </submittedName>
</protein>
<evidence type="ECO:0000313" key="3">
    <source>
        <dbReference type="Proteomes" id="UP000028868"/>
    </source>
</evidence>
<reference evidence="3" key="1">
    <citation type="submission" date="2014-03" db="EMBL/GenBank/DDBJ databases">
        <authorList>
            <person name="Urmite Genomes U."/>
        </authorList>
    </citation>
    <scope>NUCLEOTIDE SEQUENCE [LARGE SCALE GENOMIC DNA]</scope>
    <source>
        <strain evidence="3">HD-03</strain>
    </source>
</reference>
<sequence length="130" mass="14277">MEKYKLSHSILTFIYDNPYNMGPVDLVARDVFGLEGFSPNVGIFGDAYLNFGLMGIIIFVVLLGSILVLFDSVAMKSPLILSMTIIIIPSMSLVNSGMFTSLATHGILFAIFVTWLSSTLLHRNEKVVGK</sequence>
<dbReference type="Proteomes" id="UP000028868">
    <property type="component" value="Unassembled WGS sequence"/>
</dbReference>
<evidence type="ECO:0000256" key="1">
    <source>
        <dbReference type="SAM" id="Phobius"/>
    </source>
</evidence>